<dbReference type="SUPFAM" id="SSF49265">
    <property type="entry name" value="Fibronectin type III"/>
    <property type="match status" value="2"/>
</dbReference>
<dbReference type="PROSITE" id="PS50853">
    <property type="entry name" value="FN3"/>
    <property type="match status" value="3"/>
</dbReference>
<feature type="domain" description="Fibronectin type-III" evidence="4">
    <location>
        <begin position="411"/>
        <end position="507"/>
    </location>
</feature>
<dbReference type="PANTHER" id="PTHR46957:SF3">
    <property type="entry name" value="CYTOKINE RECEPTOR"/>
    <property type="match status" value="1"/>
</dbReference>
<dbReference type="Proteomes" id="UP001174909">
    <property type="component" value="Unassembled WGS sequence"/>
</dbReference>
<reference evidence="5" key="1">
    <citation type="submission" date="2023-03" db="EMBL/GenBank/DDBJ databases">
        <authorList>
            <person name="Steffen K."/>
            <person name="Cardenas P."/>
        </authorList>
    </citation>
    <scope>NUCLEOTIDE SEQUENCE</scope>
</reference>
<dbReference type="EMBL" id="CASHTH010003727">
    <property type="protein sequence ID" value="CAI8048402.1"/>
    <property type="molecule type" value="Genomic_DNA"/>
</dbReference>
<feature type="chain" id="PRO_5041228160" evidence="3">
    <location>
        <begin position="24"/>
        <end position="591"/>
    </location>
</feature>
<evidence type="ECO:0000256" key="1">
    <source>
        <dbReference type="SAM" id="MobiDB-lite"/>
    </source>
</evidence>
<gene>
    <name evidence="5" type="ORF">GBAR_LOCUS26706</name>
</gene>
<evidence type="ECO:0000313" key="5">
    <source>
        <dbReference type="EMBL" id="CAI8048402.1"/>
    </source>
</evidence>
<dbReference type="PANTHER" id="PTHR46957">
    <property type="entry name" value="CYTOKINE RECEPTOR"/>
    <property type="match status" value="1"/>
</dbReference>
<evidence type="ECO:0000259" key="4">
    <source>
        <dbReference type="PROSITE" id="PS50853"/>
    </source>
</evidence>
<dbReference type="CDD" id="cd00063">
    <property type="entry name" value="FN3"/>
    <property type="match status" value="3"/>
</dbReference>
<evidence type="ECO:0000313" key="6">
    <source>
        <dbReference type="Proteomes" id="UP001174909"/>
    </source>
</evidence>
<feature type="region of interest" description="Disordered" evidence="1">
    <location>
        <begin position="568"/>
        <end position="591"/>
    </location>
</feature>
<keyword evidence="2" id="KW-0812">Transmembrane</keyword>
<dbReference type="InterPro" id="IPR003961">
    <property type="entry name" value="FN3_dom"/>
</dbReference>
<name>A0AA35XEW1_GEOBA</name>
<keyword evidence="3" id="KW-0732">Signal</keyword>
<keyword evidence="2" id="KW-1133">Transmembrane helix</keyword>
<dbReference type="InterPro" id="IPR036116">
    <property type="entry name" value="FN3_sf"/>
</dbReference>
<keyword evidence="6" id="KW-1185">Reference proteome</keyword>
<evidence type="ECO:0000256" key="3">
    <source>
        <dbReference type="SAM" id="SignalP"/>
    </source>
</evidence>
<keyword evidence="2" id="KW-0472">Membrane</keyword>
<feature type="domain" description="Fibronectin type-III" evidence="4">
    <location>
        <begin position="226"/>
        <end position="314"/>
    </location>
</feature>
<proteinExistence type="predicted"/>
<feature type="domain" description="Fibronectin type-III" evidence="4">
    <location>
        <begin position="316"/>
        <end position="410"/>
    </location>
</feature>
<dbReference type="InterPro" id="IPR050713">
    <property type="entry name" value="RTP_Phos/Ushers"/>
</dbReference>
<dbReference type="Pfam" id="PF00041">
    <property type="entry name" value="fn3"/>
    <property type="match status" value="3"/>
</dbReference>
<dbReference type="GO" id="GO:0016020">
    <property type="term" value="C:membrane"/>
    <property type="evidence" value="ECO:0007669"/>
    <property type="project" value="UniProtKB-SubCell"/>
</dbReference>
<feature type="signal peptide" evidence="3">
    <location>
        <begin position="1"/>
        <end position="23"/>
    </location>
</feature>
<dbReference type="AlphaFoldDB" id="A0AA35XEW1"/>
<evidence type="ECO:0000256" key="2">
    <source>
        <dbReference type="SAM" id="Phobius"/>
    </source>
</evidence>
<comment type="caution">
    <text evidence="5">The sequence shown here is derived from an EMBL/GenBank/DDBJ whole genome shotgun (WGS) entry which is preliminary data.</text>
</comment>
<protein>
    <submittedName>
        <fullName evidence="5">Protein sidekick-2</fullName>
    </submittedName>
</protein>
<feature type="transmembrane region" description="Helical" evidence="2">
    <location>
        <begin position="517"/>
        <end position="542"/>
    </location>
</feature>
<dbReference type="InterPro" id="IPR013783">
    <property type="entry name" value="Ig-like_fold"/>
</dbReference>
<dbReference type="SMART" id="SM00060">
    <property type="entry name" value="FN3"/>
    <property type="match status" value="3"/>
</dbReference>
<organism evidence="5 6">
    <name type="scientific">Geodia barretti</name>
    <name type="common">Barrett's horny sponge</name>
    <dbReference type="NCBI Taxonomy" id="519541"/>
    <lineage>
        <taxon>Eukaryota</taxon>
        <taxon>Metazoa</taxon>
        <taxon>Porifera</taxon>
        <taxon>Demospongiae</taxon>
        <taxon>Heteroscleromorpha</taxon>
        <taxon>Tetractinellida</taxon>
        <taxon>Astrophorina</taxon>
        <taxon>Geodiidae</taxon>
        <taxon>Geodia</taxon>
    </lineage>
</organism>
<sequence length="591" mass="63998">MQHWRIVLFGLYILHQVPLYCEGLELTLSGIVLEGTHVKITDIGQSTESGLICSFTSSKYQSGFGWDHKLTQNQRGDRELEIKGWSSKSGHQNRRQWLTLFRTPGSRAVEGIFTCNTNESSVSVNISHPILSVVVTFEVTDKRNGVFKVKCTSTGGAVLTMSISGPLGRQEDLDTSAVGTPQRTGNDSYSAEILLQGGNNSDTYICFSSNIVSNSSSSSYLKVSSNPIILSVKQKSAKSVIVEWSQPSGGATVTAYVVHYSDGVDKMTEDVPAPSTSSSITNLTNCLEYTFIVEAISEHLSGESDIHTIALGASALAVDIRPEAMSSTSIIVRWTGMAACNSTSQIVKYRVKYKAESSGMPHNTVNETREEISLTGLVPYTLYSVEVAAMNEEGEFVPYCPSITVETFEDIPGPVGAVMASPSLSQVTLTWEPPLMPNGIIIAYEVSYRQTASSEPETRVNSSALATNFTTESNLEEATEFIFSVRAYTRVGPGNATSLTVATLGAESIPTLRKTAAILGIGSGVALIGIVTFGIAISWTVFKRSHRRAKPRMYTEDNPAYGVTLGVRYKPSRRTDSSPTHTQEPVYDTIS</sequence>
<dbReference type="Gene3D" id="2.60.40.10">
    <property type="entry name" value="Immunoglobulins"/>
    <property type="match status" value="3"/>
</dbReference>
<accession>A0AA35XEW1</accession>